<evidence type="ECO:0000313" key="2">
    <source>
        <dbReference type="Proteomes" id="UP000613974"/>
    </source>
</evidence>
<dbReference type="RefSeq" id="WP_189746278.1">
    <property type="nucleotide sequence ID" value="NZ_BMRL01000021.1"/>
</dbReference>
<name>A0ABQ3SKD0_9ACTN</name>
<dbReference type="Pfam" id="PF20062">
    <property type="entry name" value="DUF6461"/>
    <property type="match status" value="1"/>
</dbReference>
<keyword evidence="2" id="KW-1185">Reference proteome</keyword>
<gene>
    <name evidence="1" type="ORF">Snoj_25240</name>
</gene>
<dbReference type="EMBL" id="BNEC01000003">
    <property type="protein sequence ID" value="GHI68606.1"/>
    <property type="molecule type" value="Genomic_DNA"/>
</dbReference>
<proteinExistence type="predicted"/>
<reference evidence="2" key="1">
    <citation type="submission" date="2023-07" db="EMBL/GenBank/DDBJ databases">
        <title>Whole genome shotgun sequence of Streptomyces nojiriensis NBRC 13794.</title>
        <authorList>
            <person name="Komaki H."/>
            <person name="Tamura T."/>
        </authorList>
    </citation>
    <scope>NUCLEOTIDE SEQUENCE [LARGE SCALE GENOMIC DNA]</scope>
    <source>
        <strain evidence="2">NBRC 13794</strain>
    </source>
</reference>
<dbReference type="InterPro" id="IPR045592">
    <property type="entry name" value="DUF6461"/>
</dbReference>
<sequence length="256" mass="27811">MSDGIKWLAAWDIPVAGVVFARGMSADELAVRLGGVLRETTEPTTDGEVEHLGMRGRGYGVRGDGVVRVGEDAGWAFAVEYGDSTGADRLEEIASGRVDAVHYLPMGSRPPARFHYAKNGVLTCGFGIGEEHRRWGAEPDLLLLELIAGEVLHPDGSQNLPPSREHHTAYQERSLGVLEQRFGLSLPRAVLGEARLPAHAVRGTPAMRTGPEPDHRQIKAWAASLGLTWNDTGGRVPSHVREAWNHVARQDPKETV</sequence>
<accession>A0ABQ3SKD0</accession>
<dbReference type="GeneID" id="95594887"/>
<evidence type="ECO:0000313" key="1">
    <source>
        <dbReference type="EMBL" id="GHI68606.1"/>
    </source>
</evidence>
<dbReference type="Proteomes" id="UP000613974">
    <property type="component" value="Unassembled WGS sequence"/>
</dbReference>
<organism evidence="1 2">
    <name type="scientific">Streptomyces nojiriensis</name>
    <dbReference type="NCBI Taxonomy" id="66374"/>
    <lineage>
        <taxon>Bacteria</taxon>
        <taxon>Bacillati</taxon>
        <taxon>Actinomycetota</taxon>
        <taxon>Actinomycetes</taxon>
        <taxon>Kitasatosporales</taxon>
        <taxon>Streptomycetaceae</taxon>
        <taxon>Streptomyces</taxon>
    </lineage>
</organism>
<protein>
    <submittedName>
        <fullName evidence="1">Uncharacterized protein</fullName>
    </submittedName>
</protein>
<comment type="caution">
    <text evidence="1">The sequence shown here is derived from an EMBL/GenBank/DDBJ whole genome shotgun (WGS) entry which is preliminary data.</text>
</comment>